<evidence type="ECO:0000256" key="2">
    <source>
        <dbReference type="SAM" id="MobiDB-lite"/>
    </source>
</evidence>
<proteinExistence type="predicted"/>
<dbReference type="KEGG" id="tpal:117644288"/>
<dbReference type="InParanoid" id="A0A6P8YQD6"/>
<keyword evidence="3" id="KW-1185">Reference proteome</keyword>
<dbReference type="RefSeq" id="XP_034239510.1">
    <property type="nucleotide sequence ID" value="XM_034383619.1"/>
</dbReference>
<dbReference type="GeneID" id="117644288"/>
<evidence type="ECO:0000313" key="4">
    <source>
        <dbReference type="RefSeq" id="XP_034239510.1"/>
    </source>
</evidence>
<reference evidence="4" key="1">
    <citation type="submission" date="2025-08" db="UniProtKB">
        <authorList>
            <consortium name="RefSeq"/>
        </authorList>
    </citation>
    <scope>IDENTIFICATION</scope>
    <source>
        <tissue evidence="4">Total insect</tissue>
    </source>
</reference>
<feature type="coiled-coil region" evidence="1">
    <location>
        <begin position="211"/>
        <end position="238"/>
    </location>
</feature>
<organism evidence="4">
    <name type="scientific">Thrips palmi</name>
    <name type="common">Melon thrips</name>
    <dbReference type="NCBI Taxonomy" id="161013"/>
    <lineage>
        <taxon>Eukaryota</taxon>
        <taxon>Metazoa</taxon>
        <taxon>Ecdysozoa</taxon>
        <taxon>Arthropoda</taxon>
        <taxon>Hexapoda</taxon>
        <taxon>Insecta</taxon>
        <taxon>Pterygota</taxon>
        <taxon>Neoptera</taxon>
        <taxon>Paraneoptera</taxon>
        <taxon>Thysanoptera</taxon>
        <taxon>Terebrantia</taxon>
        <taxon>Thripoidea</taxon>
        <taxon>Thripidae</taxon>
        <taxon>Thrips</taxon>
    </lineage>
</organism>
<feature type="compositionally biased region" description="Polar residues" evidence="2">
    <location>
        <begin position="266"/>
        <end position="281"/>
    </location>
</feature>
<dbReference type="AlphaFoldDB" id="A0A6P8YQD6"/>
<gene>
    <name evidence="4" type="primary">LOC117644288</name>
</gene>
<sequence length="342" mass="40478">MAPRTWIAHKGTNEKDPAHELKNGKVKKTYQIPKTSHHKEWARESPLQPKDTLTTDTDRITPLKQNNKQIIQTKTSPLAKLFEKEEEKERKARQRQHQELLRKKKRDAEFRREQLEQREKIRKQRIQAQREREARERKEYAEKLRKEEEALSWFEDPGYTNLLGAWDSTSESEIEVIDLEGNDSDIEEIYRTSPKTVQTNEKDPEYIKRVLEHMRAQEKEMMQEITALEFEIQGLEKVNSPQQRLQEEQPKSMLKTPPKIAHEHSSSTIPSETNSGHTTSPEEPAKPTENTETLQQKEIEVKTEQHHNEPNTKRKRIKKTKTIRCNKCRQRDHSTKECKTNL</sequence>
<feature type="compositionally biased region" description="Basic and acidic residues" evidence="2">
    <location>
        <begin position="329"/>
        <end position="342"/>
    </location>
</feature>
<name>A0A6P8YQD6_THRPL</name>
<feature type="region of interest" description="Disordered" evidence="2">
    <location>
        <begin position="34"/>
        <end position="58"/>
    </location>
</feature>
<keyword evidence="1" id="KW-0175">Coiled coil</keyword>
<feature type="compositionally biased region" description="Basic residues" evidence="2">
    <location>
        <begin position="313"/>
        <end position="328"/>
    </location>
</feature>
<protein>
    <submittedName>
        <fullName evidence="4">Golgin subfamily A member 6-like protein 22</fullName>
    </submittedName>
</protein>
<feature type="region of interest" description="Disordered" evidence="2">
    <location>
        <begin position="239"/>
        <end position="342"/>
    </location>
</feature>
<evidence type="ECO:0000313" key="3">
    <source>
        <dbReference type="Proteomes" id="UP000515158"/>
    </source>
</evidence>
<evidence type="ECO:0000256" key="1">
    <source>
        <dbReference type="SAM" id="Coils"/>
    </source>
</evidence>
<feature type="region of interest" description="Disordered" evidence="2">
    <location>
        <begin position="81"/>
        <end position="108"/>
    </location>
</feature>
<dbReference type="Proteomes" id="UP000515158">
    <property type="component" value="Unplaced"/>
</dbReference>
<accession>A0A6P8YQD6</accession>
<feature type="compositionally biased region" description="Basic and acidic residues" evidence="2">
    <location>
        <begin position="295"/>
        <end position="312"/>
    </location>
</feature>